<organism evidence="1 2">
    <name type="scientific">Bauhinia variegata</name>
    <name type="common">Purple orchid tree</name>
    <name type="synonym">Phanera variegata</name>
    <dbReference type="NCBI Taxonomy" id="167791"/>
    <lineage>
        <taxon>Eukaryota</taxon>
        <taxon>Viridiplantae</taxon>
        <taxon>Streptophyta</taxon>
        <taxon>Embryophyta</taxon>
        <taxon>Tracheophyta</taxon>
        <taxon>Spermatophyta</taxon>
        <taxon>Magnoliopsida</taxon>
        <taxon>eudicotyledons</taxon>
        <taxon>Gunneridae</taxon>
        <taxon>Pentapetalae</taxon>
        <taxon>rosids</taxon>
        <taxon>fabids</taxon>
        <taxon>Fabales</taxon>
        <taxon>Fabaceae</taxon>
        <taxon>Cercidoideae</taxon>
        <taxon>Cercideae</taxon>
        <taxon>Bauhiniinae</taxon>
        <taxon>Bauhinia</taxon>
    </lineage>
</organism>
<evidence type="ECO:0000313" key="1">
    <source>
        <dbReference type="EMBL" id="KAI4299153.1"/>
    </source>
</evidence>
<dbReference type="Proteomes" id="UP000828941">
    <property type="component" value="Chromosome 13"/>
</dbReference>
<protein>
    <submittedName>
        <fullName evidence="1">Uncharacterized protein</fullName>
    </submittedName>
</protein>
<keyword evidence="2" id="KW-1185">Reference proteome</keyword>
<name>A0ACB9KPE9_BAUVA</name>
<evidence type="ECO:0000313" key="2">
    <source>
        <dbReference type="Proteomes" id="UP000828941"/>
    </source>
</evidence>
<comment type="caution">
    <text evidence="1">The sequence shown here is derived from an EMBL/GenBank/DDBJ whole genome shotgun (WGS) entry which is preliminary data.</text>
</comment>
<accession>A0ACB9KPE9</accession>
<sequence>MNIGGNRAEAERWLYTANKVLSARDLHGARSFALRARESDPRFEATEQLLAIIDILIAGENRINNQHDWYGILQILRYTQNIEFIASQYRRLALILDPHRNQFAFAAHAFSLVHDAWSVLSNPTKKALYDNELRIAAEPFPPPPQDPNPNPTTNLFPPGPSLAPTPTPPQRQSQNPARKSLKSKDGSVTVEEERPNLNNVTVPTQQPESTPQPESSSARENETGNFWTACPYCFVLYEYPKIYQECTLRCPSCRRAFHAAMVPSPAVTGEDTYFCCWGFFPLGCSANFKGTSSGPSSSPKWNPFSSMFACPLQMGAKPKPKSWAYYDAEACAAFVELSDSDSSDDDVDWRNSYNRKKKRSRQSTFYVGSSTKKTSTERGKNKKGNNSGAGHNKLNNGGSALLSATRAEPSKKAVLGSSRRRGAADLGKLDLNVEFSNEVEEPNQGIREREGREGHGTGNEADNIEGIGFFEGLDEFLSSLPILNVVDDKVKSH</sequence>
<proteinExistence type="predicted"/>
<dbReference type="EMBL" id="CM039438">
    <property type="protein sequence ID" value="KAI4299153.1"/>
    <property type="molecule type" value="Genomic_DNA"/>
</dbReference>
<reference evidence="1 2" key="1">
    <citation type="journal article" date="2022" name="DNA Res.">
        <title>Chromosomal-level genome assembly of the orchid tree Bauhinia variegata (Leguminosae; Cercidoideae) supports the allotetraploid origin hypothesis of Bauhinia.</title>
        <authorList>
            <person name="Zhong Y."/>
            <person name="Chen Y."/>
            <person name="Zheng D."/>
            <person name="Pang J."/>
            <person name="Liu Y."/>
            <person name="Luo S."/>
            <person name="Meng S."/>
            <person name="Qian L."/>
            <person name="Wei D."/>
            <person name="Dai S."/>
            <person name="Zhou R."/>
        </authorList>
    </citation>
    <scope>NUCLEOTIDE SEQUENCE [LARGE SCALE GENOMIC DNA]</scope>
    <source>
        <strain evidence="1">BV-YZ2020</strain>
    </source>
</reference>
<gene>
    <name evidence="1" type="ORF">L6164_032638</name>
</gene>